<evidence type="ECO:0000313" key="1">
    <source>
        <dbReference type="EMBL" id="PIV00555.1"/>
    </source>
</evidence>
<organism evidence="1 2">
    <name type="scientific">Candidatus Shapirobacteria bacterium CG03_land_8_20_14_0_80_40_19</name>
    <dbReference type="NCBI Taxonomy" id="1974880"/>
    <lineage>
        <taxon>Bacteria</taxon>
        <taxon>Candidatus Shapironibacteriota</taxon>
    </lineage>
</organism>
<dbReference type="AlphaFoldDB" id="A0A2M7BBS4"/>
<dbReference type="Proteomes" id="UP000230399">
    <property type="component" value="Unassembled WGS sequence"/>
</dbReference>
<protein>
    <submittedName>
        <fullName evidence="1">Uncharacterized protein</fullName>
    </submittedName>
</protein>
<accession>A0A2M7BBS4</accession>
<proteinExistence type="predicted"/>
<comment type="caution">
    <text evidence="1">The sequence shown here is derived from an EMBL/GenBank/DDBJ whole genome shotgun (WGS) entry which is preliminary data.</text>
</comment>
<evidence type="ECO:0000313" key="2">
    <source>
        <dbReference type="Proteomes" id="UP000230399"/>
    </source>
</evidence>
<feature type="non-terminal residue" evidence="1">
    <location>
        <position position="72"/>
    </location>
</feature>
<reference evidence="2" key="1">
    <citation type="submission" date="2017-09" db="EMBL/GenBank/DDBJ databases">
        <title>Depth-based differentiation of microbial function through sediment-hosted aquifers and enrichment of novel symbionts in the deep terrestrial subsurface.</title>
        <authorList>
            <person name="Probst A.J."/>
            <person name="Ladd B."/>
            <person name="Jarett J.K."/>
            <person name="Geller-Mcgrath D.E."/>
            <person name="Sieber C.M.K."/>
            <person name="Emerson J.B."/>
            <person name="Anantharaman K."/>
            <person name="Thomas B.C."/>
            <person name="Malmstrom R."/>
            <person name="Stieglmeier M."/>
            <person name="Klingl A."/>
            <person name="Woyke T."/>
            <person name="Ryan C.M."/>
            <person name="Banfield J.F."/>
        </authorList>
    </citation>
    <scope>NUCLEOTIDE SEQUENCE [LARGE SCALE GENOMIC DNA]</scope>
</reference>
<gene>
    <name evidence="1" type="ORF">COS55_03320</name>
</gene>
<name>A0A2M7BBS4_9BACT</name>
<sequence>MKKRYFWVLLLLGLVVVLVSFRFLVKPGFAQVDYYVSNFNYLQNIFPGQPVFSSSVSLVSVSAARGEQEPVS</sequence>
<dbReference type="EMBL" id="PEVD01000051">
    <property type="protein sequence ID" value="PIV00555.1"/>
    <property type="molecule type" value="Genomic_DNA"/>
</dbReference>